<reference evidence="6" key="1">
    <citation type="journal article" date="2019" name="Emerg. Microbes Infect.">
        <title>Comprehensive subspecies identification of 175 nontuberculous mycobacteria species based on 7547 genomic profiles.</title>
        <authorList>
            <person name="Matsumoto Y."/>
            <person name="Kinjo T."/>
            <person name="Motooka D."/>
            <person name="Nabeya D."/>
            <person name="Jung N."/>
            <person name="Uechi K."/>
            <person name="Horii T."/>
            <person name="Iida T."/>
            <person name="Fujita J."/>
            <person name="Nakamura S."/>
        </authorList>
    </citation>
    <scope>NUCLEOTIDE SEQUENCE [LARGE SCALE GENOMIC DNA]</scope>
    <source>
        <strain evidence="6">JCM 13671</strain>
    </source>
</reference>
<dbReference type="EMBL" id="AP022612">
    <property type="protein sequence ID" value="BBZ35795.1"/>
    <property type="molecule type" value="Genomic_DNA"/>
</dbReference>
<keyword evidence="7" id="KW-1185">Reference proteome</keyword>
<evidence type="ECO:0000259" key="5">
    <source>
        <dbReference type="Pfam" id="PF00296"/>
    </source>
</evidence>
<dbReference type="RefSeq" id="WP_085156826.1">
    <property type="nucleotide sequence ID" value="NZ_AP022612.1"/>
</dbReference>
<dbReference type="Gene3D" id="3.20.20.30">
    <property type="entry name" value="Luciferase-like domain"/>
    <property type="match status" value="1"/>
</dbReference>
<dbReference type="OrthoDB" id="7903015at2"/>
<proteinExistence type="inferred from homology"/>
<gene>
    <name evidence="6" type="primary">luxA2_1</name>
    <name evidence="6" type="ORF">MCNF_44000</name>
</gene>
<dbReference type="GO" id="GO:0004497">
    <property type="term" value="F:monooxygenase activity"/>
    <property type="evidence" value="ECO:0007669"/>
    <property type="project" value="UniProtKB-KW"/>
</dbReference>
<evidence type="ECO:0000313" key="7">
    <source>
        <dbReference type="Proteomes" id="UP000466931"/>
    </source>
</evidence>
<dbReference type="InterPro" id="IPR011251">
    <property type="entry name" value="Luciferase-like_dom"/>
</dbReference>
<reference evidence="6" key="2">
    <citation type="submission" date="2020-02" db="EMBL/GenBank/DDBJ databases">
        <authorList>
            <person name="Matsumoto Y."/>
            <person name="Motooka D."/>
            <person name="Nakamura S."/>
        </authorList>
    </citation>
    <scope>NUCLEOTIDE SEQUENCE</scope>
    <source>
        <strain evidence="6">JCM 13671</strain>
    </source>
</reference>
<dbReference type="Pfam" id="PF00296">
    <property type="entry name" value="Bac_luciferase"/>
    <property type="match status" value="1"/>
</dbReference>
<dbReference type="SUPFAM" id="SSF51679">
    <property type="entry name" value="Bacterial luciferase-like"/>
    <property type="match status" value="1"/>
</dbReference>
<dbReference type="PANTHER" id="PTHR30137:SF16">
    <property type="entry name" value="BLL0895 PROTEIN"/>
    <property type="match status" value="1"/>
</dbReference>
<dbReference type="PANTHER" id="PTHR30137">
    <property type="entry name" value="LUCIFERASE-LIKE MONOOXYGENASE"/>
    <property type="match status" value="1"/>
</dbReference>
<keyword evidence="2" id="KW-0285">Flavoprotein</keyword>
<accession>A0A7I7Y2A8</accession>
<sequence length="362" mass="40030">MKFGVFNIPYALGYSSGKRTARQVIDWDLQITKWADEYGLDEAFYAEHYTLGDEPSPAPDQMIAAASQLTSNITLGAAAHLLPYHNPVSLAHRMMWLDHMTGGRYIAGVAPGAYPSDAQLFGTGMNNPKMLVEALDIIEAIWTRTGPFKIEGEFFSVDMPAFDPNIAGPHLKPLQQPGIPLMITGMQPTSPSLTEAGRRGAIPMSQQVHESVLVQHWDAYSKAAAEAGRTPSRGDWRICRDYFVAETDEEARDRVFNGALGKLWGEYNIPTFVHKLGIGDLIAGGTIPAEELSIEWMVDNFLIVGSPDTVIGRIEELYKKVGGFGSMVTFCHEYYDEPEVYRRSFELMGTKVRPALAHLTGE</sequence>
<evidence type="ECO:0000256" key="2">
    <source>
        <dbReference type="ARBA" id="ARBA00022630"/>
    </source>
</evidence>
<evidence type="ECO:0000256" key="4">
    <source>
        <dbReference type="ARBA" id="ARBA00023033"/>
    </source>
</evidence>
<evidence type="ECO:0000256" key="3">
    <source>
        <dbReference type="ARBA" id="ARBA00023002"/>
    </source>
</evidence>
<comment type="similarity">
    <text evidence="1">Belongs to the bacterial luciferase oxidoreductase family.</text>
</comment>
<protein>
    <submittedName>
        <fullName evidence="6">Alkane 1-monooxygenase</fullName>
    </submittedName>
</protein>
<name>A0A7I7Y2A8_9MYCO</name>
<dbReference type="InterPro" id="IPR050766">
    <property type="entry name" value="Bact_Lucif_Oxidored"/>
</dbReference>
<keyword evidence="3" id="KW-0560">Oxidoreductase</keyword>
<dbReference type="GO" id="GO:0016705">
    <property type="term" value="F:oxidoreductase activity, acting on paired donors, with incorporation or reduction of molecular oxygen"/>
    <property type="evidence" value="ECO:0007669"/>
    <property type="project" value="InterPro"/>
</dbReference>
<organism evidence="6 7">
    <name type="scientific">Mycolicibacterium confluentis</name>
    <dbReference type="NCBI Taxonomy" id="28047"/>
    <lineage>
        <taxon>Bacteria</taxon>
        <taxon>Bacillati</taxon>
        <taxon>Actinomycetota</taxon>
        <taxon>Actinomycetes</taxon>
        <taxon>Mycobacteriales</taxon>
        <taxon>Mycobacteriaceae</taxon>
        <taxon>Mycolicibacterium</taxon>
    </lineage>
</organism>
<dbReference type="GO" id="GO:0005829">
    <property type="term" value="C:cytosol"/>
    <property type="evidence" value="ECO:0007669"/>
    <property type="project" value="TreeGrafter"/>
</dbReference>
<feature type="domain" description="Luciferase-like" evidence="5">
    <location>
        <begin position="19"/>
        <end position="322"/>
    </location>
</feature>
<evidence type="ECO:0000313" key="6">
    <source>
        <dbReference type="EMBL" id="BBZ35795.1"/>
    </source>
</evidence>
<keyword evidence="4 6" id="KW-0503">Monooxygenase</keyword>
<evidence type="ECO:0000256" key="1">
    <source>
        <dbReference type="ARBA" id="ARBA00010426"/>
    </source>
</evidence>
<dbReference type="InterPro" id="IPR036661">
    <property type="entry name" value="Luciferase-like_sf"/>
</dbReference>
<dbReference type="Proteomes" id="UP000466931">
    <property type="component" value="Chromosome"/>
</dbReference>
<dbReference type="AlphaFoldDB" id="A0A7I7Y2A8"/>